<organism evidence="1 2">
    <name type="scientific">Gigaspora margarita</name>
    <dbReference type="NCBI Taxonomy" id="4874"/>
    <lineage>
        <taxon>Eukaryota</taxon>
        <taxon>Fungi</taxon>
        <taxon>Fungi incertae sedis</taxon>
        <taxon>Mucoromycota</taxon>
        <taxon>Glomeromycotina</taxon>
        <taxon>Glomeromycetes</taxon>
        <taxon>Diversisporales</taxon>
        <taxon>Gigasporaceae</taxon>
        <taxon>Gigaspora</taxon>
    </lineage>
</organism>
<protein>
    <submittedName>
        <fullName evidence="1">45277_t:CDS:1</fullName>
    </submittedName>
</protein>
<accession>A0ABN7UTX0</accession>
<dbReference type="EMBL" id="CAJVQB010005994">
    <property type="protein sequence ID" value="CAG8674847.1"/>
    <property type="molecule type" value="Genomic_DNA"/>
</dbReference>
<reference evidence="1 2" key="1">
    <citation type="submission" date="2021-06" db="EMBL/GenBank/DDBJ databases">
        <authorList>
            <person name="Kallberg Y."/>
            <person name="Tangrot J."/>
            <person name="Rosling A."/>
        </authorList>
    </citation>
    <scope>NUCLEOTIDE SEQUENCE [LARGE SCALE GENOMIC DNA]</scope>
    <source>
        <strain evidence="1 2">120-4 pot B 10/14</strain>
    </source>
</reference>
<sequence>MSTTCEVYLPDKKTSTLQSILISPTLTILSDQNIIFCFLCGQHFKTLGGLAWHNTIIKKYNQSSKIVQIPKKVLKEFKQSLVFLIHQKLSNNFNHMEHQIFDSNEWGRKFYKQNQQTYVVIQEFNASAVEESEIDVDSLLQLVAKKPQKQYHKPKFTYSEVLVEWRYKKKIEENGTICMTGFIYIYFFINQKRILM</sequence>
<proteinExistence type="predicted"/>
<gene>
    <name evidence="1" type="ORF">GMARGA_LOCUS10631</name>
</gene>
<comment type="caution">
    <text evidence="1">The sequence shown here is derived from an EMBL/GenBank/DDBJ whole genome shotgun (WGS) entry which is preliminary data.</text>
</comment>
<dbReference type="Proteomes" id="UP000789901">
    <property type="component" value="Unassembled WGS sequence"/>
</dbReference>
<evidence type="ECO:0000313" key="1">
    <source>
        <dbReference type="EMBL" id="CAG8674847.1"/>
    </source>
</evidence>
<keyword evidence="2" id="KW-1185">Reference proteome</keyword>
<name>A0ABN7UTX0_GIGMA</name>
<evidence type="ECO:0000313" key="2">
    <source>
        <dbReference type="Proteomes" id="UP000789901"/>
    </source>
</evidence>